<dbReference type="SMART" id="SM00091">
    <property type="entry name" value="PAS"/>
    <property type="match status" value="1"/>
</dbReference>
<evidence type="ECO:0000313" key="12">
    <source>
        <dbReference type="Proteomes" id="UP000388235"/>
    </source>
</evidence>
<feature type="domain" description="Histidine kinase" evidence="9">
    <location>
        <begin position="155"/>
        <end position="362"/>
    </location>
</feature>
<evidence type="ECO:0000256" key="4">
    <source>
        <dbReference type="ARBA" id="ARBA00022679"/>
    </source>
</evidence>
<proteinExistence type="predicted"/>
<name>A0A5Q2QJ32_9GAMM</name>
<dbReference type="Gene3D" id="3.30.450.20">
    <property type="entry name" value="PAS domain"/>
    <property type="match status" value="1"/>
</dbReference>
<keyword evidence="5" id="KW-0547">Nucleotide-binding</keyword>
<dbReference type="Gene3D" id="3.30.565.10">
    <property type="entry name" value="Histidine kinase-like ATPase, C-terminal domain"/>
    <property type="match status" value="1"/>
</dbReference>
<dbReference type="CDD" id="cd00075">
    <property type="entry name" value="HATPase"/>
    <property type="match status" value="1"/>
</dbReference>
<comment type="catalytic activity">
    <reaction evidence="1">
        <text>ATP + protein L-histidine = ADP + protein N-phospho-L-histidine.</text>
        <dbReference type="EC" id="2.7.13.3"/>
    </reaction>
</comment>
<dbReference type="InterPro" id="IPR004358">
    <property type="entry name" value="Sig_transdc_His_kin-like_C"/>
</dbReference>
<evidence type="ECO:0000256" key="3">
    <source>
        <dbReference type="ARBA" id="ARBA00022553"/>
    </source>
</evidence>
<dbReference type="EC" id="2.7.13.3" evidence="2"/>
<evidence type="ECO:0000259" key="10">
    <source>
        <dbReference type="PROSITE" id="PS50112"/>
    </source>
</evidence>
<dbReference type="InterPro" id="IPR013767">
    <property type="entry name" value="PAS_fold"/>
</dbReference>
<dbReference type="PANTHER" id="PTHR43065">
    <property type="entry name" value="SENSOR HISTIDINE KINASE"/>
    <property type="match status" value="1"/>
</dbReference>
<dbReference type="GO" id="GO:0006355">
    <property type="term" value="P:regulation of DNA-templated transcription"/>
    <property type="evidence" value="ECO:0007669"/>
    <property type="project" value="InterPro"/>
</dbReference>
<dbReference type="GO" id="GO:0000155">
    <property type="term" value="F:phosphorelay sensor kinase activity"/>
    <property type="evidence" value="ECO:0007669"/>
    <property type="project" value="InterPro"/>
</dbReference>
<dbReference type="PRINTS" id="PR00344">
    <property type="entry name" value="BCTRLSENSOR"/>
</dbReference>
<evidence type="ECO:0000256" key="2">
    <source>
        <dbReference type="ARBA" id="ARBA00012438"/>
    </source>
</evidence>
<dbReference type="InterPro" id="IPR003661">
    <property type="entry name" value="HisK_dim/P_dom"/>
</dbReference>
<protein>
    <recommendedName>
        <fullName evidence="2">histidine kinase</fullName>
        <ecNumber evidence="2">2.7.13.3</ecNumber>
    </recommendedName>
</protein>
<dbReference type="OrthoDB" id="9764438at2"/>
<dbReference type="Pfam" id="PF00512">
    <property type="entry name" value="HisKA"/>
    <property type="match status" value="1"/>
</dbReference>
<dbReference type="InterPro" id="IPR036890">
    <property type="entry name" value="HATPase_C_sf"/>
</dbReference>
<dbReference type="SUPFAM" id="SSF47384">
    <property type="entry name" value="Homodimeric domain of signal transducing histidine kinase"/>
    <property type="match status" value="1"/>
</dbReference>
<evidence type="ECO:0000256" key="5">
    <source>
        <dbReference type="ARBA" id="ARBA00022741"/>
    </source>
</evidence>
<feature type="domain" description="PAS" evidence="10">
    <location>
        <begin position="29"/>
        <end position="82"/>
    </location>
</feature>
<keyword evidence="4" id="KW-0808">Transferase</keyword>
<dbReference type="PROSITE" id="PS50109">
    <property type="entry name" value="HIS_KIN"/>
    <property type="match status" value="1"/>
</dbReference>
<keyword evidence="6" id="KW-0418">Kinase</keyword>
<reference evidence="11 12" key="1">
    <citation type="submission" date="2019-11" db="EMBL/GenBank/DDBJ databases">
        <authorList>
            <person name="Khan S.A."/>
            <person name="Jeon C.O."/>
            <person name="Chun B.H."/>
        </authorList>
    </citation>
    <scope>NUCLEOTIDE SEQUENCE [LARGE SCALE GENOMIC DNA]</scope>
    <source>
        <strain evidence="11 12">IMCC 1097</strain>
    </source>
</reference>
<evidence type="ECO:0000256" key="6">
    <source>
        <dbReference type="ARBA" id="ARBA00022777"/>
    </source>
</evidence>
<dbReference type="GO" id="GO:0005524">
    <property type="term" value="F:ATP binding"/>
    <property type="evidence" value="ECO:0007669"/>
    <property type="project" value="UniProtKB-KW"/>
</dbReference>
<dbReference type="KEGG" id="llp:GH975_11020"/>
<keyword evidence="7" id="KW-0067">ATP-binding</keyword>
<accession>A0A5Q2QJ32</accession>
<dbReference type="CDD" id="cd00082">
    <property type="entry name" value="HisKA"/>
    <property type="match status" value="1"/>
</dbReference>
<evidence type="ECO:0000256" key="7">
    <source>
        <dbReference type="ARBA" id="ARBA00022840"/>
    </source>
</evidence>
<dbReference type="SUPFAM" id="SSF55874">
    <property type="entry name" value="ATPase domain of HSP90 chaperone/DNA topoisomerase II/histidine kinase"/>
    <property type="match status" value="1"/>
</dbReference>
<evidence type="ECO:0000256" key="8">
    <source>
        <dbReference type="ARBA" id="ARBA00023012"/>
    </source>
</evidence>
<dbReference type="InterPro" id="IPR005467">
    <property type="entry name" value="His_kinase_dom"/>
</dbReference>
<keyword evidence="8" id="KW-0902">Two-component regulatory system</keyword>
<dbReference type="EMBL" id="CP045871">
    <property type="protein sequence ID" value="QGG81065.1"/>
    <property type="molecule type" value="Genomic_DNA"/>
</dbReference>
<gene>
    <name evidence="11" type="ORF">GH975_11020</name>
</gene>
<organism evidence="11 12">
    <name type="scientific">Litorivicinus lipolyticus</name>
    <dbReference type="NCBI Taxonomy" id="418701"/>
    <lineage>
        <taxon>Bacteria</taxon>
        <taxon>Pseudomonadati</taxon>
        <taxon>Pseudomonadota</taxon>
        <taxon>Gammaproteobacteria</taxon>
        <taxon>Oceanospirillales</taxon>
        <taxon>Litorivicinaceae</taxon>
        <taxon>Litorivicinus</taxon>
    </lineage>
</organism>
<keyword evidence="3" id="KW-0597">Phosphoprotein</keyword>
<dbReference type="PROSITE" id="PS50112">
    <property type="entry name" value="PAS"/>
    <property type="match status" value="1"/>
</dbReference>
<dbReference type="Pfam" id="PF02518">
    <property type="entry name" value="HATPase_c"/>
    <property type="match status" value="1"/>
</dbReference>
<dbReference type="SMART" id="SM00387">
    <property type="entry name" value="HATPase_c"/>
    <property type="match status" value="1"/>
</dbReference>
<dbReference type="Proteomes" id="UP000388235">
    <property type="component" value="Chromosome"/>
</dbReference>
<dbReference type="CDD" id="cd00130">
    <property type="entry name" value="PAS"/>
    <property type="match status" value="1"/>
</dbReference>
<evidence type="ECO:0000259" key="9">
    <source>
        <dbReference type="PROSITE" id="PS50109"/>
    </source>
</evidence>
<evidence type="ECO:0000256" key="1">
    <source>
        <dbReference type="ARBA" id="ARBA00000085"/>
    </source>
</evidence>
<evidence type="ECO:0000313" key="11">
    <source>
        <dbReference type="EMBL" id="QGG81065.1"/>
    </source>
</evidence>
<dbReference type="AlphaFoldDB" id="A0A5Q2QJ32"/>
<dbReference type="Gene3D" id="1.10.287.130">
    <property type="match status" value="1"/>
</dbReference>
<keyword evidence="12" id="KW-1185">Reference proteome</keyword>
<dbReference type="InterPro" id="IPR000014">
    <property type="entry name" value="PAS"/>
</dbReference>
<dbReference type="InterPro" id="IPR035965">
    <property type="entry name" value="PAS-like_dom_sf"/>
</dbReference>
<dbReference type="InterPro" id="IPR003594">
    <property type="entry name" value="HATPase_dom"/>
</dbReference>
<sequence length="362" mass="38999">MTDLELVFLALITALAVAAVLARATRRRKLREQHRLLNRLPMASLALDSAQRIRHWNPQMARLTQLSPSAALGRSIQQLPEPWQAALGEFVASPGDVSQRFGAGALHVVLHKGLAKGVDPLVTIILIEDRSAQHRLEQELAHTNRLAAIGELAAGVAHEIGNPITAIDSLAQLLPPQAAEQAQLIRSQTQRINQIISGLLKFSTKSDSSTTRQPFSTHTLINDSLRLFKLDPEHDNAHLDVDLGSDLQLVGDPVGLSQVLINLLRNAAQAQQPGVALSIQVRADNDAARWQLTVTDNGRGIAPALQARIFEPFVSTRTDEGGTGLGLALCYGIASSHHGTITVASPVANHRGTTMTLTLPRS</sequence>
<dbReference type="InterPro" id="IPR036097">
    <property type="entry name" value="HisK_dim/P_sf"/>
</dbReference>
<dbReference type="PANTHER" id="PTHR43065:SF10">
    <property type="entry name" value="PEROXIDE STRESS-ACTIVATED HISTIDINE KINASE MAK3"/>
    <property type="match status" value="1"/>
</dbReference>
<dbReference type="SMART" id="SM00388">
    <property type="entry name" value="HisKA"/>
    <property type="match status" value="1"/>
</dbReference>
<dbReference type="Pfam" id="PF00989">
    <property type="entry name" value="PAS"/>
    <property type="match status" value="1"/>
</dbReference>
<dbReference type="SUPFAM" id="SSF55785">
    <property type="entry name" value="PYP-like sensor domain (PAS domain)"/>
    <property type="match status" value="1"/>
</dbReference>
<dbReference type="RefSeq" id="WP_153714568.1">
    <property type="nucleotide sequence ID" value="NZ_CP045871.1"/>
</dbReference>